<dbReference type="RefSeq" id="WP_317487328.1">
    <property type="nucleotide sequence ID" value="NZ_CP136051.1"/>
</dbReference>
<feature type="transmembrane region" description="Helical" evidence="5">
    <location>
        <begin position="405"/>
        <end position="422"/>
    </location>
</feature>
<evidence type="ECO:0000256" key="4">
    <source>
        <dbReference type="ARBA" id="ARBA00023136"/>
    </source>
</evidence>
<feature type="transmembrane region" description="Helical" evidence="5">
    <location>
        <begin position="83"/>
        <end position="102"/>
    </location>
</feature>
<keyword evidence="3 5" id="KW-1133">Transmembrane helix</keyword>
<evidence type="ECO:0000313" key="7">
    <source>
        <dbReference type="Proteomes" id="UP001302349"/>
    </source>
</evidence>
<feature type="transmembrane region" description="Helical" evidence="5">
    <location>
        <begin position="301"/>
        <end position="321"/>
    </location>
</feature>
<feature type="transmembrane region" description="Helical" evidence="5">
    <location>
        <begin position="462"/>
        <end position="482"/>
    </location>
</feature>
<dbReference type="InterPro" id="IPR001898">
    <property type="entry name" value="SLC13A/DASS"/>
</dbReference>
<protein>
    <submittedName>
        <fullName evidence="6">DASS family sodium-coupled anion symporter</fullName>
    </submittedName>
</protein>
<comment type="subcellular location">
    <subcellularLocation>
        <location evidence="1">Membrane</location>
        <topology evidence="1">Multi-pass membrane protein</topology>
    </subcellularLocation>
</comment>
<dbReference type="NCBIfam" id="TIGR00785">
    <property type="entry name" value="dass"/>
    <property type="match status" value="1"/>
</dbReference>
<feature type="transmembrane region" description="Helical" evidence="5">
    <location>
        <begin position="373"/>
        <end position="393"/>
    </location>
</feature>
<dbReference type="PANTHER" id="PTHR10283:SF82">
    <property type="entry name" value="SOLUTE CARRIER FAMILY 13 MEMBER 2"/>
    <property type="match status" value="1"/>
</dbReference>
<dbReference type="Proteomes" id="UP001302349">
    <property type="component" value="Chromosome"/>
</dbReference>
<evidence type="ECO:0000256" key="3">
    <source>
        <dbReference type="ARBA" id="ARBA00022989"/>
    </source>
</evidence>
<feature type="transmembrane region" description="Helical" evidence="5">
    <location>
        <begin position="263"/>
        <end position="281"/>
    </location>
</feature>
<dbReference type="Pfam" id="PF00939">
    <property type="entry name" value="Na_sulph_symp"/>
    <property type="match status" value="1"/>
</dbReference>
<keyword evidence="7" id="KW-1185">Reference proteome</keyword>
<organism evidence="6 7">
    <name type="scientific">Imperialibacter roseus</name>
    <dbReference type="NCBI Taxonomy" id="1324217"/>
    <lineage>
        <taxon>Bacteria</taxon>
        <taxon>Pseudomonadati</taxon>
        <taxon>Bacteroidota</taxon>
        <taxon>Cytophagia</taxon>
        <taxon>Cytophagales</taxon>
        <taxon>Flammeovirgaceae</taxon>
        <taxon>Imperialibacter</taxon>
    </lineage>
</organism>
<evidence type="ECO:0000313" key="6">
    <source>
        <dbReference type="EMBL" id="WOK04518.1"/>
    </source>
</evidence>
<evidence type="ECO:0000256" key="1">
    <source>
        <dbReference type="ARBA" id="ARBA00004141"/>
    </source>
</evidence>
<name>A0ABZ0IHL1_9BACT</name>
<reference evidence="6 7" key="1">
    <citation type="journal article" date="2023" name="Microbiol. Resour. Announc.">
        <title>Complete Genome Sequence of Imperialibacter roseus strain P4T.</title>
        <authorList>
            <person name="Tizabi D.R."/>
            <person name="Bachvaroff T."/>
            <person name="Hill R.T."/>
        </authorList>
    </citation>
    <scope>NUCLEOTIDE SEQUENCE [LARGE SCALE GENOMIC DNA]</scope>
    <source>
        <strain evidence="6 7">P4T</strain>
    </source>
</reference>
<proteinExistence type="predicted"/>
<feature type="transmembrane region" description="Helical" evidence="5">
    <location>
        <begin position="51"/>
        <end position="71"/>
    </location>
</feature>
<keyword evidence="4 5" id="KW-0472">Membrane</keyword>
<feature type="transmembrane region" description="Helical" evidence="5">
    <location>
        <begin position="167"/>
        <end position="192"/>
    </location>
</feature>
<gene>
    <name evidence="6" type="ORF">RT717_15665</name>
</gene>
<dbReference type="PANTHER" id="PTHR10283">
    <property type="entry name" value="SOLUTE CARRIER FAMILY 13 MEMBER"/>
    <property type="match status" value="1"/>
</dbReference>
<feature type="transmembrane region" description="Helical" evidence="5">
    <location>
        <begin position="212"/>
        <end position="234"/>
    </location>
</feature>
<dbReference type="EMBL" id="CP136051">
    <property type="protein sequence ID" value="WOK04518.1"/>
    <property type="molecule type" value="Genomic_DNA"/>
</dbReference>
<feature type="transmembrane region" description="Helical" evidence="5">
    <location>
        <begin position="428"/>
        <end position="450"/>
    </location>
</feature>
<evidence type="ECO:0000256" key="5">
    <source>
        <dbReference type="SAM" id="Phobius"/>
    </source>
</evidence>
<accession>A0ABZ0IHL1</accession>
<evidence type="ECO:0000256" key="2">
    <source>
        <dbReference type="ARBA" id="ARBA00022692"/>
    </source>
</evidence>
<feature type="transmembrane region" description="Helical" evidence="5">
    <location>
        <begin position="342"/>
        <end position="367"/>
    </location>
</feature>
<sequence length="497" mass="53811">MKISGKRIGLIVGLLIFSALIFLPTPEGLSHQAMRAAAVALLMTSLWVSEAIPIAATALLPLALFPLLGILDAETTAANYGHNYVLMLLAGFIISKAIEVHHLHRRIALSIMNLIGSSRRMLLLSFMVASALLSMWIANVAVALLMLPIAMAIISRENEASGHNKDFGIALMLAIAYACSIGGTGTLIGTPPNMVFAGMVQKLYPDAPEIPFFQWMLLGVPLIVIFLPLIWFYLVRYFKIKGKFEGGKEIVEKELKGLGTMKPAEKMVLGIFIFTALAWVFRRDIVVDDFVLPGWASLLGVSDWVHDSTVAVFSCLLLFFLPDKSESGKRLITWKQAEAIPWGTVMIVGGGYAIAESFGTTGLAAWLGTELQFIANWSPLLVLLSVITLMTFLTEINSNTATANIFLPVLATMAVSSGTHPYMLMIPATIACSFAFMLPSGTGTNTVIFGSELVTIPQMARAGFWLNLISILLLTIVLYLVAVPVFDMGGAVPAWAK</sequence>
<feature type="transmembrane region" description="Helical" evidence="5">
    <location>
        <begin position="122"/>
        <end position="155"/>
    </location>
</feature>
<keyword evidence="2 5" id="KW-0812">Transmembrane</keyword>